<dbReference type="InterPro" id="IPR017968">
    <property type="entry name" value="Acylphosphatase_CS"/>
</dbReference>
<comment type="similarity">
    <text evidence="1 5">Belongs to the acylphosphatase family.</text>
</comment>
<protein>
    <recommendedName>
        <fullName evidence="2 4">acylphosphatase</fullName>
        <ecNumber evidence="2 4">3.6.1.7</ecNumber>
    </recommendedName>
</protein>
<sequence length="92" mass="10217">MTIIRVHLQIAGRVQGVGYRAFTHQQAQLQGLSGYVRNLADGRVEAVAEGSENAIEALIRACRRGPQLARVDQVQLRLLDATGEFSDFLIRR</sequence>
<evidence type="ECO:0000259" key="6">
    <source>
        <dbReference type="PROSITE" id="PS51160"/>
    </source>
</evidence>
<feature type="domain" description="Acylphosphatase-like" evidence="6">
    <location>
        <begin position="5"/>
        <end position="92"/>
    </location>
</feature>
<evidence type="ECO:0000256" key="1">
    <source>
        <dbReference type="ARBA" id="ARBA00005614"/>
    </source>
</evidence>
<dbReference type="PANTHER" id="PTHR47268:SF4">
    <property type="entry name" value="ACYLPHOSPHATASE"/>
    <property type="match status" value="1"/>
</dbReference>
<dbReference type="PROSITE" id="PS00151">
    <property type="entry name" value="ACYLPHOSPHATASE_2"/>
    <property type="match status" value="1"/>
</dbReference>
<dbReference type="Proteomes" id="UP000243205">
    <property type="component" value="Unassembled WGS sequence"/>
</dbReference>
<dbReference type="EMBL" id="FNAQ01000002">
    <property type="protein sequence ID" value="SDD90179.1"/>
    <property type="molecule type" value="Genomic_DNA"/>
</dbReference>
<dbReference type="InterPro" id="IPR020456">
    <property type="entry name" value="Acylphosphatase"/>
</dbReference>
<dbReference type="EC" id="3.6.1.7" evidence="2 4"/>
<name>A0A1G6YIG8_9BACT</name>
<dbReference type="PANTHER" id="PTHR47268">
    <property type="entry name" value="ACYLPHOSPHATASE"/>
    <property type="match status" value="1"/>
</dbReference>
<accession>A0A1G6YIG8</accession>
<gene>
    <name evidence="7" type="ORF">SAMN05661003_10265</name>
</gene>
<evidence type="ECO:0000256" key="5">
    <source>
        <dbReference type="RuleBase" id="RU004168"/>
    </source>
</evidence>
<dbReference type="InterPro" id="IPR001792">
    <property type="entry name" value="Acylphosphatase-like_dom"/>
</dbReference>
<dbReference type="InterPro" id="IPR036046">
    <property type="entry name" value="Acylphosphatase-like_dom_sf"/>
</dbReference>
<reference evidence="8" key="1">
    <citation type="submission" date="2016-10" db="EMBL/GenBank/DDBJ databases">
        <authorList>
            <person name="Varghese N."/>
            <person name="Submissions S."/>
        </authorList>
    </citation>
    <scope>NUCLEOTIDE SEQUENCE [LARGE SCALE GENOMIC DNA]</scope>
    <source>
        <strain evidence="8">DSM 8987</strain>
    </source>
</reference>
<dbReference type="SUPFAM" id="SSF54975">
    <property type="entry name" value="Acylphosphatase/BLUF domain-like"/>
    <property type="match status" value="1"/>
</dbReference>
<evidence type="ECO:0000256" key="3">
    <source>
        <dbReference type="ARBA" id="ARBA00047645"/>
    </source>
</evidence>
<evidence type="ECO:0000256" key="2">
    <source>
        <dbReference type="ARBA" id="ARBA00012150"/>
    </source>
</evidence>
<keyword evidence="4" id="KW-0378">Hydrolase</keyword>
<dbReference type="GO" id="GO:0003998">
    <property type="term" value="F:acylphosphatase activity"/>
    <property type="evidence" value="ECO:0007669"/>
    <property type="project" value="UniProtKB-EC"/>
</dbReference>
<proteinExistence type="inferred from homology"/>
<evidence type="ECO:0000313" key="7">
    <source>
        <dbReference type="EMBL" id="SDD90179.1"/>
    </source>
</evidence>
<feature type="active site" evidence="4">
    <location>
        <position position="20"/>
    </location>
</feature>
<dbReference type="PROSITE" id="PS51160">
    <property type="entry name" value="ACYLPHOSPHATASE_3"/>
    <property type="match status" value="1"/>
</dbReference>
<comment type="catalytic activity">
    <reaction evidence="3 4">
        <text>an acyl phosphate + H2O = a carboxylate + phosphate + H(+)</text>
        <dbReference type="Rhea" id="RHEA:14965"/>
        <dbReference type="ChEBI" id="CHEBI:15377"/>
        <dbReference type="ChEBI" id="CHEBI:15378"/>
        <dbReference type="ChEBI" id="CHEBI:29067"/>
        <dbReference type="ChEBI" id="CHEBI:43474"/>
        <dbReference type="ChEBI" id="CHEBI:59918"/>
        <dbReference type="EC" id="3.6.1.7"/>
    </reaction>
</comment>
<organism evidence="7 8">
    <name type="scientific">Desulfuromonas thiophila</name>
    <dbReference type="NCBI Taxonomy" id="57664"/>
    <lineage>
        <taxon>Bacteria</taxon>
        <taxon>Pseudomonadati</taxon>
        <taxon>Thermodesulfobacteriota</taxon>
        <taxon>Desulfuromonadia</taxon>
        <taxon>Desulfuromonadales</taxon>
        <taxon>Desulfuromonadaceae</taxon>
        <taxon>Desulfuromonas</taxon>
    </lineage>
</organism>
<evidence type="ECO:0000256" key="4">
    <source>
        <dbReference type="PROSITE-ProRule" id="PRU00520"/>
    </source>
</evidence>
<dbReference type="Gene3D" id="3.30.70.100">
    <property type="match status" value="1"/>
</dbReference>
<feature type="active site" evidence="4">
    <location>
        <position position="38"/>
    </location>
</feature>
<dbReference type="STRING" id="57664.SAMN05661003_10265"/>
<dbReference type="Pfam" id="PF00708">
    <property type="entry name" value="Acylphosphatase"/>
    <property type="match status" value="1"/>
</dbReference>
<dbReference type="OrthoDB" id="9808093at2"/>
<dbReference type="RefSeq" id="WP_092075985.1">
    <property type="nucleotide sequence ID" value="NZ_CALFZY010000007.1"/>
</dbReference>
<evidence type="ECO:0000313" key="8">
    <source>
        <dbReference type="Proteomes" id="UP000243205"/>
    </source>
</evidence>
<keyword evidence="8" id="KW-1185">Reference proteome</keyword>
<dbReference type="AlphaFoldDB" id="A0A1G6YIG8"/>